<keyword evidence="1" id="KW-0732">Signal</keyword>
<gene>
    <name evidence="3" type="ORF">KYY02_26490</name>
</gene>
<dbReference type="InterPro" id="IPR011024">
    <property type="entry name" value="G_crystallin-like"/>
</dbReference>
<dbReference type="RefSeq" id="WP_371242360.1">
    <property type="nucleotide sequence ID" value="NZ_JAHWZY010000035.1"/>
</dbReference>
<organism evidence="3 4">
    <name type="scientific">Streptomyces pimonensis</name>
    <dbReference type="NCBI Taxonomy" id="2860288"/>
    <lineage>
        <taxon>Bacteria</taxon>
        <taxon>Bacillati</taxon>
        <taxon>Actinomycetota</taxon>
        <taxon>Actinomycetes</taxon>
        <taxon>Kitasatosporales</taxon>
        <taxon>Streptomycetaceae</taxon>
        <taxon>Streptomyces</taxon>
    </lineage>
</organism>
<accession>A0ABV4J582</accession>
<proteinExistence type="predicted"/>
<comment type="caution">
    <text evidence="3">The sequence shown here is derived from an EMBL/GenBank/DDBJ whole genome shotgun (WGS) entry which is preliminary data.</text>
</comment>
<dbReference type="Pfam" id="PF09076">
    <property type="entry name" value="Crystall_2"/>
    <property type="match status" value="1"/>
</dbReference>
<feature type="domain" description="Streptomyces killer toxin-like beta/gamma crystallin" evidence="2">
    <location>
        <begin position="45"/>
        <end position="80"/>
    </location>
</feature>
<evidence type="ECO:0000256" key="1">
    <source>
        <dbReference type="SAM" id="SignalP"/>
    </source>
</evidence>
<feature type="signal peptide" evidence="1">
    <location>
        <begin position="1"/>
        <end position="29"/>
    </location>
</feature>
<evidence type="ECO:0000313" key="3">
    <source>
        <dbReference type="EMBL" id="MEZ3182087.1"/>
    </source>
</evidence>
<evidence type="ECO:0000313" key="4">
    <source>
        <dbReference type="Proteomes" id="UP001567537"/>
    </source>
</evidence>
<evidence type="ECO:0000259" key="2">
    <source>
        <dbReference type="Pfam" id="PF09076"/>
    </source>
</evidence>
<reference evidence="3 4" key="1">
    <citation type="journal article" date="2021" name="Res Sq">
        <title>Streptomyces Pimoensis sp. nov., Isolated From the Taklimakan Desert in Xinjiang, China.</title>
        <authorList>
            <person name="Zhang P."/>
            <person name="Luo X."/>
            <person name="Luo X."/>
            <person name="Liu Z."/>
            <person name="Xia Z."/>
            <person name="Wan C."/>
            <person name="zhang L."/>
        </authorList>
    </citation>
    <scope>NUCLEOTIDE SEQUENCE [LARGE SCALE GENOMIC DNA]</scope>
    <source>
        <strain evidence="3 4">TRM75549</strain>
    </source>
</reference>
<name>A0ABV4J582_9ACTN</name>
<feature type="chain" id="PRO_5046593780" description="Streptomyces killer toxin-like beta/gamma crystallin domain-containing protein" evidence="1">
    <location>
        <begin position="30"/>
        <end position="111"/>
    </location>
</feature>
<keyword evidence="4" id="KW-1185">Reference proteome</keyword>
<dbReference type="Gene3D" id="2.60.20.30">
    <property type="match status" value="1"/>
</dbReference>
<dbReference type="InterPro" id="IPR015161">
    <property type="entry name" value="Sklp_toxin_b/g_crystallin"/>
</dbReference>
<sequence length="111" mass="11999">MKRSTQRLSLAAAAAATMTLLLPASPAAAINQIDCGDRTDFVKVWYNGGASTKCFANAGTVTPGLPDVERITSGNNSIHVWLGNEIRAMDKWSSIRDVENLNVPLYVLQIH</sequence>
<dbReference type="EMBL" id="JAHWZY010000035">
    <property type="protein sequence ID" value="MEZ3182087.1"/>
    <property type="molecule type" value="Genomic_DNA"/>
</dbReference>
<dbReference type="SUPFAM" id="SSF49695">
    <property type="entry name" value="gamma-Crystallin-like"/>
    <property type="match status" value="1"/>
</dbReference>
<dbReference type="Proteomes" id="UP001567537">
    <property type="component" value="Unassembled WGS sequence"/>
</dbReference>
<dbReference type="InterPro" id="IPR015791">
    <property type="entry name" value="Antimic/Inh_G_crystallin-like"/>
</dbReference>
<protein>
    <recommendedName>
        <fullName evidence="2">Streptomyces killer toxin-like beta/gamma crystallin domain-containing protein</fullName>
    </recommendedName>
</protein>